<protein>
    <submittedName>
        <fullName evidence="1">Uncharacterized protein</fullName>
    </submittedName>
</protein>
<evidence type="ECO:0000313" key="1">
    <source>
        <dbReference type="EMBL" id="SOY29691.1"/>
    </source>
</evidence>
<accession>A0A2K4ZGU6</accession>
<dbReference type="RefSeq" id="WP_103239777.1">
    <property type="nucleotide sequence ID" value="NZ_JANJZD010000010.1"/>
</dbReference>
<dbReference type="Pfam" id="PF22758">
    <property type="entry name" value="Phage_cement"/>
    <property type="match status" value="1"/>
</dbReference>
<dbReference type="Proteomes" id="UP000236311">
    <property type="component" value="Unassembled WGS sequence"/>
</dbReference>
<dbReference type="AlphaFoldDB" id="A0A2K4ZGU6"/>
<reference evidence="1 2" key="1">
    <citation type="submission" date="2018-01" db="EMBL/GenBank/DDBJ databases">
        <authorList>
            <person name="Gaut B.S."/>
            <person name="Morton B.R."/>
            <person name="Clegg M.T."/>
            <person name="Duvall M.R."/>
        </authorList>
    </citation>
    <scope>NUCLEOTIDE SEQUENCE [LARGE SCALE GENOMIC DNA]</scope>
    <source>
        <strain evidence="1">GP69</strain>
    </source>
</reference>
<keyword evidence="2" id="KW-1185">Reference proteome</keyword>
<sequence>MAAQMNYSFDTPKGVAGGKVDLAYDEVVTRQNEEADGVLKFGMAAAVGTSAGSTVKVPAAGTTKAQIEGVVLHAANTEQDMSGKVILKKDVSVGIMRKGHVWGRLAADAVPTYAQTAYVVTSGKDAGAFTHLETQTGDDGAANLDIGAKFGNVSDTDNGIAVIELG</sequence>
<dbReference type="EMBL" id="OFSM01000011">
    <property type="protein sequence ID" value="SOY29691.1"/>
    <property type="molecule type" value="Genomic_DNA"/>
</dbReference>
<gene>
    <name evidence="1" type="ORF">AMURIS_02412</name>
</gene>
<name>A0A2K4ZGU6_9FIRM</name>
<proteinExistence type="predicted"/>
<dbReference type="OrthoDB" id="2066505at2"/>
<organism evidence="1 2">
    <name type="scientific">Acetatifactor muris</name>
    <dbReference type="NCBI Taxonomy" id="879566"/>
    <lineage>
        <taxon>Bacteria</taxon>
        <taxon>Bacillati</taxon>
        <taxon>Bacillota</taxon>
        <taxon>Clostridia</taxon>
        <taxon>Lachnospirales</taxon>
        <taxon>Lachnospiraceae</taxon>
        <taxon>Acetatifactor</taxon>
    </lineage>
</organism>
<dbReference type="InterPro" id="IPR054438">
    <property type="entry name" value="Struct_cement_gp24/gp6"/>
</dbReference>
<evidence type="ECO:0000313" key="2">
    <source>
        <dbReference type="Proteomes" id="UP000236311"/>
    </source>
</evidence>